<evidence type="ECO:0000313" key="3">
    <source>
        <dbReference type="Proteomes" id="UP000243528"/>
    </source>
</evidence>
<protein>
    <submittedName>
        <fullName evidence="2">RimJ/RimL family protein N-acetyltransferase</fullName>
    </submittedName>
</protein>
<feature type="domain" description="N-acetyltransferase" evidence="1">
    <location>
        <begin position="140"/>
        <end position="298"/>
    </location>
</feature>
<organism evidence="2 3">
    <name type="scientific">Haloactinopolyspora alba</name>
    <dbReference type="NCBI Taxonomy" id="648780"/>
    <lineage>
        <taxon>Bacteria</taxon>
        <taxon>Bacillati</taxon>
        <taxon>Actinomycetota</taxon>
        <taxon>Actinomycetes</taxon>
        <taxon>Jiangellales</taxon>
        <taxon>Jiangellaceae</taxon>
        <taxon>Haloactinopolyspora</taxon>
    </lineage>
</organism>
<dbReference type="InterPro" id="IPR051531">
    <property type="entry name" value="N-acetyltransferase"/>
</dbReference>
<accession>A0A2P8E8U3</accession>
<comment type="caution">
    <text evidence="2">The sequence shown here is derived from an EMBL/GenBank/DDBJ whole genome shotgun (WGS) entry which is preliminary data.</text>
</comment>
<dbReference type="Gene3D" id="3.40.630.30">
    <property type="match status" value="1"/>
</dbReference>
<gene>
    <name evidence="2" type="ORF">CLV30_10357</name>
</gene>
<dbReference type="SUPFAM" id="SSF88697">
    <property type="entry name" value="PUA domain-like"/>
    <property type="match status" value="1"/>
</dbReference>
<dbReference type="PANTHER" id="PTHR43792">
    <property type="entry name" value="GNAT FAMILY, PUTATIVE (AFU_ORTHOLOGUE AFUA_3G00765)-RELATED-RELATED"/>
    <property type="match status" value="1"/>
</dbReference>
<dbReference type="Pfam" id="PF04266">
    <property type="entry name" value="ASCH"/>
    <property type="match status" value="1"/>
</dbReference>
<dbReference type="AlphaFoldDB" id="A0A2P8E8U3"/>
<dbReference type="Pfam" id="PF13302">
    <property type="entry name" value="Acetyltransf_3"/>
    <property type="match status" value="1"/>
</dbReference>
<dbReference type="PROSITE" id="PS51186">
    <property type="entry name" value="GNAT"/>
    <property type="match status" value="1"/>
</dbReference>
<dbReference type="PANTHER" id="PTHR43792:SF1">
    <property type="entry name" value="N-ACETYLTRANSFERASE DOMAIN-CONTAINING PROTEIN"/>
    <property type="match status" value="1"/>
</dbReference>
<dbReference type="RefSeq" id="WP_106536144.1">
    <property type="nucleotide sequence ID" value="NZ_ML142901.1"/>
</dbReference>
<dbReference type="Proteomes" id="UP000243528">
    <property type="component" value="Unassembled WGS sequence"/>
</dbReference>
<dbReference type="InterPro" id="IPR015947">
    <property type="entry name" value="PUA-like_sf"/>
</dbReference>
<evidence type="ECO:0000313" key="2">
    <source>
        <dbReference type="EMBL" id="PSL05906.1"/>
    </source>
</evidence>
<proteinExistence type="predicted"/>
<keyword evidence="3" id="KW-1185">Reference proteome</keyword>
<sequence length="302" mass="33989">MRSFDLASGELRDRLVAAVVRGDKTATTSLRVSYDVDDEPLPTPGLYRLLDRHDETIGVVEVTDVEIRRLGDVDDTVAHAEGEGYPDVAAWRRSHEEFWHSAGDVAAARTRVGGDQLDDDALVVVEWFRWRPELLATDRLLLRPLVPDDADAFAAMNADPAVMEHFTTGPLDRAASDAMLERHRERYAAAGFGLSAVQRHDDDTLLGFTGLNRHRWYPDDVEIGWRLVRHAWGRGYATEAARAWIRRAFGLLELPRLISITVPANERSVAVMRRLGFTLLKHDRQEDLDVVVYARDRTADAA</sequence>
<dbReference type="SUPFAM" id="SSF55729">
    <property type="entry name" value="Acyl-CoA N-acyltransferases (Nat)"/>
    <property type="match status" value="1"/>
</dbReference>
<dbReference type="OrthoDB" id="9807542at2"/>
<name>A0A2P8E8U3_9ACTN</name>
<dbReference type="InterPro" id="IPR016181">
    <property type="entry name" value="Acyl_CoA_acyltransferase"/>
</dbReference>
<dbReference type="InterPro" id="IPR007374">
    <property type="entry name" value="ASCH_domain"/>
</dbReference>
<dbReference type="EMBL" id="PYGE01000003">
    <property type="protein sequence ID" value="PSL05906.1"/>
    <property type="molecule type" value="Genomic_DNA"/>
</dbReference>
<dbReference type="Gene3D" id="3.10.400.10">
    <property type="entry name" value="Sulfate adenylyltransferase"/>
    <property type="match status" value="1"/>
</dbReference>
<dbReference type="InterPro" id="IPR000182">
    <property type="entry name" value="GNAT_dom"/>
</dbReference>
<dbReference type="GO" id="GO:0016747">
    <property type="term" value="F:acyltransferase activity, transferring groups other than amino-acyl groups"/>
    <property type="evidence" value="ECO:0007669"/>
    <property type="project" value="InterPro"/>
</dbReference>
<reference evidence="2 3" key="1">
    <citation type="submission" date="2018-03" db="EMBL/GenBank/DDBJ databases">
        <title>Genomic Encyclopedia of Archaeal and Bacterial Type Strains, Phase II (KMG-II): from individual species to whole genera.</title>
        <authorList>
            <person name="Goeker M."/>
        </authorList>
    </citation>
    <scope>NUCLEOTIDE SEQUENCE [LARGE SCALE GENOMIC DNA]</scope>
    <source>
        <strain evidence="2 3">DSM 45211</strain>
    </source>
</reference>
<keyword evidence="2" id="KW-0808">Transferase</keyword>
<dbReference type="SMART" id="SM01022">
    <property type="entry name" value="ASCH"/>
    <property type="match status" value="1"/>
</dbReference>
<evidence type="ECO:0000259" key="1">
    <source>
        <dbReference type="PROSITE" id="PS51186"/>
    </source>
</evidence>